<accession>A0A446CKP5</accession>
<evidence type="ECO:0000313" key="1">
    <source>
        <dbReference type="EMBL" id="SSW68496.1"/>
    </source>
</evidence>
<gene>
    <name evidence="1" type="ORF">AGI3411_03686</name>
</gene>
<protein>
    <submittedName>
        <fullName evidence="1">Uncharacterized protein</fullName>
    </submittedName>
</protein>
<keyword evidence="2" id="KW-1185">Reference proteome</keyword>
<dbReference type="AlphaFoldDB" id="A0A446CKP5"/>
<dbReference type="EMBL" id="UFQB01000016">
    <property type="protein sequence ID" value="SSW68496.1"/>
    <property type="molecule type" value="Genomic_DNA"/>
</dbReference>
<organism evidence="1 2">
    <name type="scientific">Achromobacter agilis</name>
    <dbReference type="NCBI Taxonomy" id="1353888"/>
    <lineage>
        <taxon>Bacteria</taxon>
        <taxon>Pseudomonadati</taxon>
        <taxon>Pseudomonadota</taxon>
        <taxon>Betaproteobacteria</taxon>
        <taxon>Burkholderiales</taxon>
        <taxon>Alcaligenaceae</taxon>
        <taxon>Achromobacter</taxon>
    </lineage>
</organism>
<evidence type="ECO:0000313" key="2">
    <source>
        <dbReference type="Proteomes" id="UP000289184"/>
    </source>
</evidence>
<reference evidence="1 2" key="1">
    <citation type="submission" date="2018-07" db="EMBL/GenBank/DDBJ databases">
        <authorList>
            <person name="Peeters C."/>
        </authorList>
    </citation>
    <scope>NUCLEOTIDE SEQUENCE [LARGE SCALE GENOMIC DNA]</scope>
    <source>
        <strain evidence="1 2">LMG 3411</strain>
    </source>
</reference>
<name>A0A446CKP5_9BURK</name>
<sequence length="278" mass="29872">MFSVDATLIGRAEEVGVLLAPRHRVCRPFGRRVRRTLGNPAGQSAKEWNVDHPIVKSVRAQIGIVGWDSQRGDRVRAIRLKAPQFAVDLGQSHLRGPRGQVTEFLSLDSATDSLLRGSDLSLEVCRGSDYAADYSGNHPPAACDRRHCCRAADHVDQRKDTIDSPIKALVHVVERHAVEDIKDRLGVVPFNGRYGLLGSHSASFEVEAAASDCAAGVPDFSFPWSVPCEQVGGVGANILSQVDSTAHIESEDVAEVHIPGVTTTPPAPGAVRIGPEDV</sequence>
<proteinExistence type="predicted"/>
<dbReference type="Proteomes" id="UP000289184">
    <property type="component" value="Unassembled WGS sequence"/>
</dbReference>